<evidence type="ECO:0000256" key="1">
    <source>
        <dbReference type="SAM" id="MobiDB-lite"/>
    </source>
</evidence>
<proteinExistence type="predicted"/>
<dbReference type="RefSeq" id="XP_033534101.1">
    <property type="nucleotide sequence ID" value="XM_033679424.1"/>
</dbReference>
<protein>
    <submittedName>
        <fullName evidence="2 4">Uncharacterized protein</fullName>
    </submittedName>
</protein>
<dbReference type="AlphaFoldDB" id="A0A6G1G3H8"/>
<gene>
    <name evidence="2 4" type="ORF">P152DRAFT_458309</name>
</gene>
<evidence type="ECO:0000313" key="3">
    <source>
        <dbReference type="Proteomes" id="UP000504638"/>
    </source>
</evidence>
<reference evidence="4" key="2">
    <citation type="submission" date="2020-04" db="EMBL/GenBank/DDBJ databases">
        <authorList>
            <consortium name="NCBI Genome Project"/>
        </authorList>
    </citation>
    <scope>NUCLEOTIDE SEQUENCE</scope>
    <source>
        <strain evidence="4">CBS 781.70</strain>
    </source>
</reference>
<dbReference type="EMBL" id="ML975157">
    <property type="protein sequence ID" value="KAF1812470.1"/>
    <property type="molecule type" value="Genomic_DNA"/>
</dbReference>
<reference evidence="4" key="3">
    <citation type="submission" date="2025-04" db="UniProtKB">
        <authorList>
            <consortium name="RefSeq"/>
        </authorList>
    </citation>
    <scope>IDENTIFICATION</scope>
    <source>
        <strain evidence="4">CBS 781.70</strain>
    </source>
</reference>
<feature type="region of interest" description="Disordered" evidence="1">
    <location>
        <begin position="1"/>
        <end position="65"/>
    </location>
</feature>
<reference evidence="2 4" key="1">
    <citation type="submission" date="2020-01" db="EMBL/GenBank/DDBJ databases">
        <authorList>
            <consortium name="DOE Joint Genome Institute"/>
            <person name="Haridas S."/>
            <person name="Albert R."/>
            <person name="Binder M."/>
            <person name="Bloem J."/>
            <person name="Labutti K."/>
            <person name="Salamov A."/>
            <person name="Andreopoulos B."/>
            <person name="Baker S.E."/>
            <person name="Barry K."/>
            <person name="Bills G."/>
            <person name="Bluhm B.H."/>
            <person name="Cannon C."/>
            <person name="Castanera R."/>
            <person name="Culley D.E."/>
            <person name="Daum C."/>
            <person name="Ezra D."/>
            <person name="Gonzalez J.B."/>
            <person name="Henrissat B."/>
            <person name="Kuo A."/>
            <person name="Liang C."/>
            <person name="Lipzen A."/>
            <person name="Lutzoni F."/>
            <person name="Magnuson J."/>
            <person name="Mondo S."/>
            <person name="Nolan M."/>
            <person name="Ohm R."/>
            <person name="Pangilinan J."/>
            <person name="Park H.-J."/>
            <person name="Ramirez L."/>
            <person name="Alfaro M."/>
            <person name="Sun H."/>
            <person name="Tritt A."/>
            <person name="Yoshinaga Y."/>
            <person name="Zwiers L.-H."/>
            <person name="Turgeon B.G."/>
            <person name="Goodwin S.B."/>
            <person name="Spatafora J.W."/>
            <person name="Crous P.W."/>
            <person name="Grigoriev I.V."/>
        </authorList>
    </citation>
    <scope>NUCLEOTIDE SEQUENCE</scope>
    <source>
        <strain evidence="2 4">CBS 781.70</strain>
    </source>
</reference>
<keyword evidence="3" id="KW-1185">Reference proteome</keyword>
<dbReference type="OrthoDB" id="2532734at2759"/>
<dbReference type="GeneID" id="54419994"/>
<dbReference type="Proteomes" id="UP000504638">
    <property type="component" value="Unplaced"/>
</dbReference>
<evidence type="ECO:0000313" key="4">
    <source>
        <dbReference type="RefSeq" id="XP_033534101.1"/>
    </source>
</evidence>
<name>A0A6G1G3H8_9PEZI</name>
<organism evidence="2">
    <name type="scientific">Eremomyces bilateralis CBS 781.70</name>
    <dbReference type="NCBI Taxonomy" id="1392243"/>
    <lineage>
        <taxon>Eukaryota</taxon>
        <taxon>Fungi</taxon>
        <taxon>Dikarya</taxon>
        <taxon>Ascomycota</taxon>
        <taxon>Pezizomycotina</taxon>
        <taxon>Dothideomycetes</taxon>
        <taxon>Dothideomycetes incertae sedis</taxon>
        <taxon>Eremomycetales</taxon>
        <taxon>Eremomycetaceae</taxon>
        <taxon>Eremomyces</taxon>
    </lineage>
</organism>
<evidence type="ECO:0000313" key="2">
    <source>
        <dbReference type="EMBL" id="KAF1812470.1"/>
    </source>
</evidence>
<sequence>MPIIPDSEMAKDVKSATNPDAQSAKDVHANAHRANLGPVIPESIEKPASKEELKKRAEELNKKEK</sequence>
<accession>A0A6G1G3H8</accession>
<feature type="compositionally biased region" description="Basic and acidic residues" evidence="1">
    <location>
        <begin position="43"/>
        <end position="65"/>
    </location>
</feature>